<dbReference type="RefSeq" id="WP_097550600.1">
    <property type="nucleotide sequence ID" value="NZ_NSLY01000023.1"/>
</dbReference>
<evidence type="ECO:0000313" key="1">
    <source>
        <dbReference type="EMBL" id="PDP59671.1"/>
    </source>
</evidence>
<dbReference type="EMBL" id="NSLY01000023">
    <property type="protein sequence ID" value="PDP59671.1"/>
    <property type="molecule type" value="Genomic_DNA"/>
</dbReference>
<proteinExistence type="predicted"/>
<name>A0A2A6EEE3_PREIN</name>
<gene>
    <name evidence="1" type="ORF">CLI71_08565</name>
</gene>
<sequence length="74" mass="8411">MKTIEVTDKIADRIEKIRTDAGMHEEKALICDAMAVAVSQYDQLERYDADSHLPLTALSMYRDLIDEIAKTCHV</sequence>
<accession>A0A2A6EEE3</accession>
<reference evidence="1 2" key="1">
    <citation type="submission" date="2017-09" db="EMBL/GenBank/DDBJ databases">
        <title>Phase variable restriction modification systems are present in the genome sequences of periodontal pathogens Prevotella intermedia, Tannerella forsythia and Porphyromonas gingivalis.</title>
        <authorList>
            <person name="Haigh R.D."/>
            <person name="Crawford L."/>
            <person name="Ralph J."/>
            <person name="Wanford J."/>
            <person name="Vartoukian S.R."/>
            <person name="Hijazib K."/>
            <person name="Wade W."/>
            <person name="Oggioni M.R."/>
        </authorList>
    </citation>
    <scope>NUCLEOTIDE SEQUENCE [LARGE SCALE GENOMIC DNA]</scope>
    <source>
        <strain evidence="1 2">WW2834</strain>
    </source>
</reference>
<organism evidence="1 2">
    <name type="scientific">Prevotella intermedia</name>
    <dbReference type="NCBI Taxonomy" id="28131"/>
    <lineage>
        <taxon>Bacteria</taxon>
        <taxon>Pseudomonadati</taxon>
        <taxon>Bacteroidota</taxon>
        <taxon>Bacteroidia</taxon>
        <taxon>Bacteroidales</taxon>
        <taxon>Prevotellaceae</taxon>
        <taxon>Prevotella</taxon>
    </lineage>
</organism>
<dbReference type="AlphaFoldDB" id="A0A2A6EEE3"/>
<dbReference type="Proteomes" id="UP000219058">
    <property type="component" value="Unassembled WGS sequence"/>
</dbReference>
<comment type="caution">
    <text evidence="1">The sequence shown here is derived from an EMBL/GenBank/DDBJ whole genome shotgun (WGS) entry which is preliminary data.</text>
</comment>
<protein>
    <submittedName>
        <fullName evidence="1">Uncharacterized protein</fullName>
    </submittedName>
</protein>
<evidence type="ECO:0000313" key="2">
    <source>
        <dbReference type="Proteomes" id="UP000219058"/>
    </source>
</evidence>